<dbReference type="GO" id="GO:0005525">
    <property type="term" value="F:GTP binding"/>
    <property type="evidence" value="ECO:0007669"/>
    <property type="project" value="UniProtKB-KW"/>
</dbReference>
<name>A0A0A1UBR8_ENTIV</name>
<dbReference type="EMBL" id="KB206479">
    <property type="protein sequence ID" value="ELP91127.1"/>
    <property type="molecule type" value="Genomic_DNA"/>
</dbReference>
<dbReference type="GO" id="GO:0045335">
    <property type="term" value="C:phagocytic vesicle"/>
    <property type="evidence" value="ECO:0007669"/>
    <property type="project" value="TreeGrafter"/>
</dbReference>
<evidence type="ECO:0000256" key="3">
    <source>
        <dbReference type="ARBA" id="ARBA00023134"/>
    </source>
</evidence>
<gene>
    <name evidence="4" type="ORF">EIN_269830</name>
</gene>
<dbReference type="GeneID" id="14890060"/>
<dbReference type="GO" id="GO:0090385">
    <property type="term" value="P:phagosome-lysosome fusion"/>
    <property type="evidence" value="ECO:0007669"/>
    <property type="project" value="TreeGrafter"/>
</dbReference>
<evidence type="ECO:0000313" key="5">
    <source>
        <dbReference type="Proteomes" id="UP000014680"/>
    </source>
</evidence>
<dbReference type="PANTHER" id="PTHR47981:SF20">
    <property type="entry name" value="RAS-RELATED PROTEIN RAB-7A"/>
    <property type="match status" value="1"/>
</dbReference>
<dbReference type="SUPFAM" id="SSF52540">
    <property type="entry name" value="P-loop containing nucleoside triphosphate hydrolases"/>
    <property type="match status" value="1"/>
</dbReference>
<dbReference type="SMART" id="SM00173">
    <property type="entry name" value="RAS"/>
    <property type="match status" value="1"/>
</dbReference>
<accession>A0A0A1UBR8</accession>
<protein>
    <submittedName>
        <fullName evidence="4">GTP-binding protein ypt7, putative</fullName>
    </submittedName>
</protein>
<proteinExistence type="inferred from homology"/>
<dbReference type="KEGG" id="eiv:EIN_269830"/>
<dbReference type="Gene3D" id="3.40.50.300">
    <property type="entry name" value="P-loop containing nucleotide triphosphate hydrolases"/>
    <property type="match status" value="1"/>
</dbReference>
<dbReference type="OMA" id="QAKEMCK"/>
<dbReference type="InterPro" id="IPR027417">
    <property type="entry name" value="P-loop_NTPase"/>
</dbReference>
<dbReference type="InterPro" id="IPR001806">
    <property type="entry name" value="Small_GTPase"/>
</dbReference>
<dbReference type="SMART" id="SM00175">
    <property type="entry name" value="RAB"/>
    <property type="match status" value="1"/>
</dbReference>
<dbReference type="GO" id="GO:0003924">
    <property type="term" value="F:GTPase activity"/>
    <property type="evidence" value="ECO:0007669"/>
    <property type="project" value="InterPro"/>
</dbReference>
<dbReference type="AlphaFoldDB" id="A0A0A1UBR8"/>
<dbReference type="GO" id="GO:0005764">
    <property type="term" value="C:lysosome"/>
    <property type="evidence" value="ECO:0007669"/>
    <property type="project" value="TreeGrafter"/>
</dbReference>
<sequence length="168" mass="19208">MDVEPRTYTFKFILIGEARTGKSSIMNKYCNDQFNGKYIVSTSSEFCEKEININNDNAIIELWASGSDCCLLVCDITNKRSFETLEMLMDQFVTEAQINATEFPFAVVVNKVDEEISDYCVEMAEVEKFCKNKKIQMVYQVSAKTGFNLNKLFLDMATKLIENCVSNE</sequence>
<dbReference type="Pfam" id="PF00071">
    <property type="entry name" value="Ras"/>
    <property type="match status" value="1"/>
</dbReference>
<reference evidence="4 5" key="1">
    <citation type="submission" date="2012-10" db="EMBL/GenBank/DDBJ databases">
        <authorList>
            <person name="Zafar N."/>
            <person name="Inman J."/>
            <person name="Hall N."/>
            <person name="Lorenzi H."/>
            <person name="Caler E."/>
        </authorList>
    </citation>
    <scope>NUCLEOTIDE SEQUENCE [LARGE SCALE GENOMIC DNA]</scope>
    <source>
        <strain evidence="4 5">IP1</strain>
    </source>
</reference>
<evidence type="ECO:0000256" key="1">
    <source>
        <dbReference type="ARBA" id="ARBA00006270"/>
    </source>
</evidence>
<dbReference type="PANTHER" id="PTHR47981">
    <property type="entry name" value="RAB FAMILY"/>
    <property type="match status" value="1"/>
</dbReference>
<keyword evidence="2" id="KW-0547">Nucleotide-binding</keyword>
<dbReference type="GO" id="GO:0005770">
    <property type="term" value="C:late endosome"/>
    <property type="evidence" value="ECO:0007669"/>
    <property type="project" value="TreeGrafter"/>
</dbReference>
<dbReference type="Proteomes" id="UP000014680">
    <property type="component" value="Unassembled WGS sequence"/>
</dbReference>
<evidence type="ECO:0000313" key="4">
    <source>
        <dbReference type="EMBL" id="ELP91127.1"/>
    </source>
</evidence>
<keyword evidence="3" id="KW-0342">GTP-binding</keyword>
<organism evidence="4 5">
    <name type="scientific">Entamoeba invadens IP1</name>
    <dbReference type="NCBI Taxonomy" id="370355"/>
    <lineage>
        <taxon>Eukaryota</taxon>
        <taxon>Amoebozoa</taxon>
        <taxon>Evosea</taxon>
        <taxon>Archamoebae</taxon>
        <taxon>Mastigamoebida</taxon>
        <taxon>Entamoebidae</taxon>
        <taxon>Entamoeba</taxon>
    </lineage>
</organism>
<keyword evidence="5" id="KW-1185">Reference proteome</keyword>
<evidence type="ECO:0000256" key="2">
    <source>
        <dbReference type="ARBA" id="ARBA00022741"/>
    </source>
</evidence>
<dbReference type="VEuPathDB" id="AmoebaDB:EIN_269830"/>
<dbReference type="PRINTS" id="PR00449">
    <property type="entry name" value="RASTRNSFRMNG"/>
</dbReference>
<dbReference type="OrthoDB" id="1436450at2759"/>
<dbReference type="RefSeq" id="XP_004257898.1">
    <property type="nucleotide sequence ID" value="XM_004257850.1"/>
</dbReference>
<comment type="similarity">
    <text evidence="1">Belongs to the small GTPase superfamily. Rab family.</text>
</comment>
<dbReference type="PROSITE" id="PS51419">
    <property type="entry name" value="RAB"/>
    <property type="match status" value="1"/>
</dbReference>